<dbReference type="Gene3D" id="3.40.50.2300">
    <property type="match status" value="1"/>
</dbReference>
<accession>A0A0K8J4Z9</accession>
<dbReference type="PROSITE" id="PS50110">
    <property type="entry name" value="RESPONSE_REGULATORY"/>
    <property type="match status" value="1"/>
</dbReference>
<dbReference type="SUPFAM" id="SSF52172">
    <property type="entry name" value="CheY-like"/>
    <property type="match status" value="1"/>
</dbReference>
<dbReference type="GO" id="GO:0008984">
    <property type="term" value="F:protein-glutamate methylesterase activity"/>
    <property type="evidence" value="ECO:0007669"/>
    <property type="project" value="UniProtKB-UniRule"/>
</dbReference>
<dbReference type="KEGG" id="hsd:SD1D_0865"/>
<keyword evidence="3 6" id="KW-0378">Hydrolase</keyword>
<dbReference type="EMBL" id="LN879430">
    <property type="protein sequence ID" value="CUH92413.1"/>
    <property type="molecule type" value="Genomic_DNA"/>
</dbReference>
<evidence type="ECO:0000256" key="3">
    <source>
        <dbReference type="ARBA" id="ARBA00022801"/>
    </source>
</evidence>
<evidence type="ECO:0000313" key="12">
    <source>
        <dbReference type="Proteomes" id="UP000196053"/>
    </source>
</evidence>
<feature type="domain" description="Response regulatory" evidence="9">
    <location>
        <begin position="5"/>
        <end position="125"/>
    </location>
</feature>
<comment type="PTM">
    <text evidence="6">Phosphorylated by CheA. Phosphorylation of the N-terminal regulatory domain activates the methylesterase activity.</text>
</comment>
<organism evidence="11 12">
    <name type="scientific">Herbinix luporum</name>
    <dbReference type="NCBI Taxonomy" id="1679721"/>
    <lineage>
        <taxon>Bacteria</taxon>
        <taxon>Bacillati</taxon>
        <taxon>Bacillota</taxon>
        <taxon>Clostridia</taxon>
        <taxon>Lachnospirales</taxon>
        <taxon>Lachnospiraceae</taxon>
        <taxon>Herbinix</taxon>
    </lineage>
</organism>
<dbReference type="InterPro" id="IPR011006">
    <property type="entry name" value="CheY-like_superfamily"/>
</dbReference>
<protein>
    <recommendedName>
        <fullName evidence="6">Protein-glutamate methylesterase/protein-glutamine glutaminase</fullName>
        <ecNumber evidence="6">3.1.1.61</ecNumber>
        <ecNumber evidence="6">3.5.1.44</ecNumber>
    </recommendedName>
</protein>
<dbReference type="HAMAP" id="MF_00099">
    <property type="entry name" value="CheB_chemtxs"/>
    <property type="match status" value="1"/>
</dbReference>
<keyword evidence="6 8" id="KW-0597">Phosphoprotein</keyword>
<dbReference type="InterPro" id="IPR001789">
    <property type="entry name" value="Sig_transdc_resp-reg_receiver"/>
</dbReference>
<dbReference type="InterPro" id="IPR008248">
    <property type="entry name" value="CheB-like"/>
</dbReference>
<keyword evidence="12" id="KW-1185">Reference proteome</keyword>
<dbReference type="Pfam" id="PF00072">
    <property type="entry name" value="Response_reg"/>
    <property type="match status" value="1"/>
</dbReference>
<comment type="subcellular location">
    <subcellularLocation>
        <location evidence="6">Cytoplasm</location>
    </subcellularLocation>
</comment>
<evidence type="ECO:0000313" key="11">
    <source>
        <dbReference type="EMBL" id="CUH92413.1"/>
    </source>
</evidence>
<dbReference type="Pfam" id="PF01339">
    <property type="entry name" value="CheB_methylest"/>
    <property type="match status" value="1"/>
</dbReference>
<evidence type="ECO:0000256" key="5">
    <source>
        <dbReference type="ARBA" id="ARBA00048267"/>
    </source>
</evidence>
<dbReference type="CDD" id="cd17541">
    <property type="entry name" value="REC_CheB-like"/>
    <property type="match status" value="1"/>
</dbReference>
<dbReference type="GO" id="GO:0000156">
    <property type="term" value="F:phosphorelay response regulator activity"/>
    <property type="evidence" value="ECO:0007669"/>
    <property type="project" value="InterPro"/>
</dbReference>
<dbReference type="PANTHER" id="PTHR42872">
    <property type="entry name" value="PROTEIN-GLUTAMATE METHYLESTERASE/PROTEIN-GLUTAMINE GLUTAMINASE"/>
    <property type="match status" value="1"/>
</dbReference>
<dbReference type="GO" id="GO:0006935">
    <property type="term" value="P:chemotaxis"/>
    <property type="evidence" value="ECO:0007669"/>
    <property type="project" value="UniProtKB-UniRule"/>
</dbReference>
<evidence type="ECO:0000259" key="9">
    <source>
        <dbReference type="PROSITE" id="PS50110"/>
    </source>
</evidence>
<dbReference type="PROSITE" id="PS50122">
    <property type="entry name" value="CHEB"/>
    <property type="match status" value="1"/>
</dbReference>
<comment type="catalytic activity">
    <reaction evidence="6">
        <text>L-glutaminyl-[protein] + H2O = L-glutamyl-[protein] + NH4(+)</text>
        <dbReference type="Rhea" id="RHEA:16441"/>
        <dbReference type="Rhea" id="RHEA-COMP:10207"/>
        <dbReference type="Rhea" id="RHEA-COMP:10208"/>
        <dbReference type="ChEBI" id="CHEBI:15377"/>
        <dbReference type="ChEBI" id="CHEBI:28938"/>
        <dbReference type="ChEBI" id="CHEBI:29973"/>
        <dbReference type="ChEBI" id="CHEBI:30011"/>
        <dbReference type="EC" id="3.5.1.44"/>
    </reaction>
</comment>
<keyword evidence="2 6" id="KW-0145">Chemotaxis</keyword>
<feature type="domain" description="CheB-type methylesterase" evidence="10">
    <location>
        <begin position="160"/>
        <end position="358"/>
    </location>
</feature>
<proteinExistence type="inferred from homology"/>
<feature type="active site" evidence="6 7">
    <location>
        <position position="299"/>
    </location>
</feature>
<dbReference type="NCBIfam" id="NF001965">
    <property type="entry name" value="PRK00742.1"/>
    <property type="match status" value="1"/>
</dbReference>
<evidence type="ECO:0000256" key="2">
    <source>
        <dbReference type="ARBA" id="ARBA00022500"/>
    </source>
</evidence>
<comment type="function">
    <text evidence="6">Involved in chemotaxis. Part of a chemotaxis signal transduction system that modulates chemotaxis in response to various stimuli. Catalyzes the demethylation of specific methylglutamate residues introduced into the chemoreceptors (methyl-accepting chemotaxis proteins or MCP) by CheR. Also mediates the irreversible deamidation of specific glutamine residues to glutamic acid.</text>
</comment>
<dbReference type="AlphaFoldDB" id="A0A0K8J4Z9"/>
<feature type="active site" evidence="6 7">
    <location>
        <position position="202"/>
    </location>
</feature>
<dbReference type="Gene3D" id="3.40.50.180">
    <property type="entry name" value="Methylesterase CheB, C-terminal domain"/>
    <property type="match status" value="1"/>
</dbReference>
<comment type="domain">
    <text evidence="6">Contains a C-terminal catalytic domain, and an N-terminal region which modulates catalytic activity.</text>
</comment>
<reference evidence="12" key="1">
    <citation type="submission" date="2015-09" db="EMBL/GenBank/DDBJ databases">
        <authorList>
            <person name="Wibberg D."/>
        </authorList>
    </citation>
    <scope>NUCLEOTIDE SEQUENCE [LARGE SCALE GENOMIC DNA]</scope>
    <source>
        <strain evidence="12">SD1D</strain>
    </source>
</reference>
<name>A0A0K8J4Z9_9FIRM</name>
<comment type="function">
    <text evidence="4">May play the central regulatory role in sporulation. It may be an element of the effector pathway responsible for the activation of sporulation genes in response to nutritional stress. Spo0A may act in concert with spo0H (a sigma factor) to control the expression of some genes that are critical to the sporulation process.</text>
</comment>
<dbReference type="RefSeq" id="WP_058257781.1">
    <property type="nucleotide sequence ID" value="NZ_LN879430.1"/>
</dbReference>
<dbReference type="GO" id="GO:0005737">
    <property type="term" value="C:cytoplasm"/>
    <property type="evidence" value="ECO:0007669"/>
    <property type="project" value="UniProtKB-SubCell"/>
</dbReference>
<dbReference type="PANTHER" id="PTHR42872:SF6">
    <property type="entry name" value="PROTEIN-GLUTAMATE METHYLESTERASE_PROTEIN-GLUTAMINE GLUTAMINASE"/>
    <property type="match status" value="1"/>
</dbReference>
<dbReference type="OrthoDB" id="9793421at2"/>
<dbReference type="GO" id="GO:0050568">
    <property type="term" value="F:protein-glutamine glutaminase activity"/>
    <property type="evidence" value="ECO:0007669"/>
    <property type="project" value="UniProtKB-UniRule"/>
</dbReference>
<keyword evidence="1 6" id="KW-0963">Cytoplasm</keyword>
<dbReference type="InterPro" id="IPR035909">
    <property type="entry name" value="CheB_C"/>
</dbReference>
<dbReference type="SUPFAM" id="SSF52738">
    <property type="entry name" value="Methylesterase CheB, C-terminal domain"/>
    <property type="match status" value="1"/>
</dbReference>
<evidence type="ECO:0000256" key="7">
    <source>
        <dbReference type="PROSITE-ProRule" id="PRU00050"/>
    </source>
</evidence>
<dbReference type="EC" id="3.5.1.44" evidence="6"/>
<evidence type="ECO:0000256" key="8">
    <source>
        <dbReference type="PROSITE-ProRule" id="PRU00169"/>
    </source>
</evidence>
<feature type="modified residue" description="4-aspartylphosphate" evidence="6 8">
    <location>
        <position position="58"/>
    </location>
</feature>
<sequence length="358" mass="39280">MKEKNILIIDDSALMRRVLSDIIKSDKRFKVLGAAINGLDGLNMLQENVDKVDAVLLDINMPLMNGIEMLTEMKKQNIETRVIVVSAITTKDAKETILALELGAFDFITKPESLETLKSDEFSMQLLDCLAVATEFMPAQILSQTTSEKEEPPLKHTSKPVTKVGVKKLVTIACSTGGPKALHTILPKIPKQLDAGVLIVQHMPEGFTKSLAERLNSLCQIPVKEAEDNEVIQKGWVYIAKGGRQLRVVKDKEGNHRISLSLEAPRKGLLPCADVMFESLVNTDYDEITCVVLTGMGSDGSDGITTLSNKKRIHVIAQDSKTSVVYGMPKMIKKTGLVNEVVPLQEVSDAIIKNVGVY</sequence>
<evidence type="ECO:0000256" key="1">
    <source>
        <dbReference type="ARBA" id="ARBA00022490"/>
    </source>
</evidence>
<comment type="similarity">
    <text evidence="6">Belongs to the CheB family.</text>
</comment>
<evidence type="ECO:0000259" key="10">
    <source>
        <dbReference type="PROSITE" id="PS50122"/>
    </source>
</evidence>
<dbReference type="PIRSF" id="PIRSF000876">
    <property type="entry name" value="RR_chemtxs_CheB"/>
    <property type="match status" value="1"/>
</dbReference>
<comment type="catalytic activity">
    <reaction evidence="5 6">
        <text>[protein]-L-glutamate 5-O-methyl ester + H2O = L-glutamyl-[protein] + methanol + H(+)</text>
        <dbReference type="Rhea" id="RHEA:23236"/>
        <dbReference type="Rhea" id="RHEA-COMP:10208"/>
        <dbReference type="Rhea" id="RHEA-COMP:10311"/>
        <dbReference type="ChEBI" id="CHEBI:15377"/>
        <dbReference type="ChEBI" id="CHEBI:15378"/>
        <dbReference type="ChEBI" id="CHEBI:17790"/>
        <dbReference type="ChEBI" id="CHEBI:29973"/>
        <dbReference type="ChEBI" id="CHEBI:82795"/>
        <dbReference type="EC" id="3.1.1.61"/>
    </reaction>
</comment>
<dbReference type="InterPro" id="IPR000673">
    <property type="entry name" value="Sig_transdc_resp-reg_Me-estase"/>
</dbReference>
<dbReference type="EC" id="3.1.1.61" evidence="6"/>
<evidence type="ECO:0000256" key="4">
    <source>
        <dbReference type="ARBA" id="ARBA00024867"/>
    </source>
</evidence>
<gene>
    <name evidence="6" type="primary">cheB</name>
    <name evidence="11" type="ORF">SD1D_0865</name>
</gene>
<dbReference type="CDD" id="cd16432">
    <property type="entry name" value="CheB_Rec"/>
    <property type="match status" value="1"/>
</dbReference>
<dbReference type="SMART" id="SM00448">
    <property type="entry name" value="REC"/>
    <property type="match status" value="1"/>
</dbReference>
<evidence type="ECO:0000256" key="6">
    <source>
        <dbReference type="HAMAP-Rule" id="MF_00099"/>
    </source>
</evidence>
<dbReference type="Proteomes" id="UP000196053">
    <property type="component" value="Chromosome I"/>
</dbReference>
<feature type="active site" evidence="6 7">
    <location>
        <position position="175"/>
    </location>
</feature>